<reference evidence="1 2" key="1">
    <citation type="submission" date="2023-07" db="EMBL/GenBank/DDBJ databases">
        <title>Sequencing the genomes of 1000 actinobacteria strains.</title>
        <authorList>
            <person name="Klenk H.-P."/>
        </authorList>
    </citation>
    <scope>NUCLEOTIDE SEQUENCE [LARGE SCALE GENOMIC DNA]</scope>
    <source>
        <strain evidence="1 2">DSM 46740</strain>
    </source>
</reference>
<proteinExistence type="predicted"/>
<name>A0ABT9QJQ3_9ACTN</name>
<comment type="caution">
    <text evidence="1">The sequence shown here is derived from an EMBL/GenBank/DDBJ whole genome shotgun (WGS) entry which is preliminary data.</text>
</comment>
<dbReference type="EMBL" id="JAUSQU010000001">
    <property type="protein sequence ID" value="MDP9846513.1"/>
    <property type="molecule type" value="Genomic_DNA"/>
</dbReference>
<organism evidence="1 2">
    <name type="scientific">Streptosporangium lutulentum</name>
    <dbReference type="NCBI Taxonomy" id="1461250"/>
    <lineage>
        <taxon>Bacteria</taxon>
        <taxon>Bacillati</taxon>
        <taxon>Actinomycetota</taxon>
        <taxon>Actinomycetes</taxon>
        <taxon>Streptosporangiales</taxon>
        <taxon>Streptosporangiaceae</taxon>
        <taxon>Streptosporangium</taxon>
    </lineage>
</organism>
<dbReference type="Proteomes" id="UP001225356">
    <property type="component" value="Unassembled WGS sequence"/>
</dbReference>
<evidence type="ECO:0000313" key="1">
    <source>
        <dbReference type="EMBL" id="MDP9846513.1"/>
    </source>
</evidence>
<dbReference type="RefSeq" id="WP_307563055.1">
    <property type="nucleotide sequence ID" value="NZ_JAUSQU010000001.1"/>
</dbReference>
<protein>
    <recommendedName>
        <fullName evidence="3">Nucleotidyltransferase</fullName>
    </recommendedName>
</protein>
<keyword evidence="2" id="KW-1185">Reference proteome</keyword>
<sequence length="281" mass="29592">MNPHGGDKGDILVRSRSALLDALGALDAHRDAVIVIGAQAIYLRTAGSPVALAEATKDSDLALDPRKLDDDPLLEEAMSRAGFYPDLVKGQPGGWLNPEGIPVDLMVPEVLAGPGSKGARRARIPPHDRRVARRARGLEAAVVDNTVMEVAALELTDPRTYRVRVAGPAALLVAKLHKIAERAADSPGRLNDKDAHDTYRILIGVDTVELVSALEVLRCDPVSGETTNQAIEYLAKLFAVGPDALGPSMAGRAEEGIGEPETVALSASLLAADLVQALGAY</sequence>
<accession>A0ABT9QJQ3</accession>
<gene>
    <name evidence="1" type="ORF">J2853_005724</name>
</gene>
<evidence type="ECO:0000313" key="2">
    <source>
        <dbReference type="Proteomes" id="UP001225356"/>
    </source>
</evidence>
<evidence type="ECO:0008006" key="3">
    <source>
        <dbReference type="Google" id="ProtNLM"/>
    </source>
</evidence>